<keyword evidence="9" id="KW-1185">Reference proteome</keyword>
<evidence type="ECO:0000256" key="5">
    <source>
        <dbReference type="ARBA" id="ARBA00023125"/>
    </source>
</evidence>
<dbReference type="InterPro" id="IPR036390">
    <property type="entry name" value="WH_DNA-bd_sf"/>
</dbReference>
<dbReference type="Pfam" id="PF01475">
    <property type="entry name" value="FUR"/>
    <property type="match status" value="1"/>
</dbReference>
<dbReference type="AlphaFoldDB" id="A0A3N1XZE9"/>
<evidence type="ECO:0000313" key="8">
    <source>
        <dbReference type="EMBL" id="ROR31986.1"/>
    </source>
</evidence>
<evidence type="ECO:0000256" key="2">
    <source>
        <dbReference type="ARBA" id="ARBA00022491"/>
    </source>
</evidence>
<feature type="binding site" evidence="7">
    <location>
        <position position="150"/>
    </location>
    <ligand>
        <name>Zn(2+)</name>
        <dbReference type="ChEBI" id="CHEBI:29105"/>
    </ligand>
</feature>
<keyword evidence="3 7" id="KW-0862">Zinc</keyword>
<sequence>MGNGCTDHGRCIEEAVTRAEAACRRSGARLTPLRRRVLELVWRGHRPVGAYEILDGLRAEGRRAAPPTVYRALEFLQGLGLVHRIASRNAWLGCPRGGPHAGGFLVCAACGRTEEIEDRALAAAAAASAARHGFSAPPRAVEVVALCDGCAGTHGG</sequence>
<keyword evidence="4" id="KW-0805">Transcription regulation</keyword>
<dbReference type="OrthoDB" id="9801127at2"/>
<dbReference type="Gene3D" id="1.10.10.10">
    <property type="entry name" value="Winged helix-like DNA-binding domain superfamily/Winged helix DNA-binding domain"/>
    <property type="match status" value="1"/>
</dbReference>
<comment type="caution">
    <text evidence="8">The sequence shown here is derived from an EMBL/GenBank/DDBJ whole genome shotgun (WGS) entry which is preliminary data.</text>
</comment>
<comment type="cofactor">
    <cofactor evidence="7">
        <name>Zn(2+)</name>
        <dbReference type="ChEBI" id="CHEBI:29105"/>
    </cofactor>
    <text evidence="7">Binds 1 zinc ion per subunit.</text>
</comment>
<dbReference type="InterPro" id="IPR043135">
    <property type="entry name" value="Fur_C"/>
</dbReference>
<dbReference type="InterPro" id="IPR036388">
    <property type="entry name" value="WH-like_DNA-bd_sf"/>
</dbReference>
<feature type="binding site" evidence="7">
    <location>
        <position position="110"/>
    </location>
    <ligand>
        <name>Zn(2+)</name>
        <dbReference type="ChEBI" id="CHEBI:29105"/>
    </ligand>
</feature>
<evidence type="ECO:0000256" key="6">
    <source>
        <dbReference type="ARBA" id="ARBA00023163"/>
    </source>
</evidence>
<dbReference type="SUPFAM" id="SSF46785">
    <property type="entry name" value="Winged helix' DNA-binding domain"/>
    <property type="match status" value="1"/>
</dbReference>
<dbReference type="PANTHER" id="PTHR33202">
    <property type="entry name" value="ZINC UPTAKE REGULATION PROTEIN"/>
    <property type="match status" value="1"/>
</dbReference>
<comment type="similarity">
    <text evidence="1">Belongs to the Fur family.</text>
</comment>
<proteinExistence type="inferred from homology"/>
<dbReference type="InterPro" id="IPR002481">
    <property type="entry name" value="FUR"/>
</dbReference>
<dbReference type="PANTHER" id="PTHR33202:SF6">
    <property type="entry name" value="ZINC UPTAKE REGULATION PROTEIN"/>
    <property type="match status" value="1"/>
</dbReference>
<accession>A0A3N1XZE9</accession>
<dbReference type="Gene3D" id="3.30.1490.190">
    <property type="match status" value="1"/>
</dbReference>
<evidence type="ECO:0000256" key="1">
    <source>
        <dbReference type="ARBA" id="ARBA00007957"/>
    </source>
</evidence>
<dbReference type="GO" id="GO:0003700">
    <property type="term" value="F:DNA-binding transcription factor activity"/>
    <property type="evidence" value="ECO:0007669"/>
    <property type="project" value="InterPro"/>
</dbReference>
<dbReference type="GO" id="GO:0008270">
    <property type="term" value="F:zinc ion binding"/>
    <property type="evidence" value="ECO:0007669"/>
    <property type="project" value="TreeGrafter"/>
</dbReference>
<dbReference type="Proteomes" id="UP000276634">
    <property type="component" value="Unassembled WGS sequence"/>
</dbReference>
<evidence type="ECO:0000256" key="4">
    <source>
        <dbReference type="ARBA" id="ARBA00023015"/>
    </source>
</evidence>
<dbReference type="GO" id="GO:0000976">
    <property type="term" value="F:transcription cis-regulatory region binding"/>
    <property type="evidence" value="ECO:0007669"/>
    <property type="project" value="TreeGrafter"/>
</dbReference>
<dbReference type="GO" id="GO:0005829">
    <property type="term" value="C:cytosol"/>
    <property type="evidence" value="ECO:0007669"/>
    <property type="project" value="TreeGrafter"/>
</dbReference>
<keyword evidence="5" id="KW-0238">DNA-binding</keyword>
<reference evidence="8 9" key="1">
    <citation type="submission" date="2018-11" db="EMBL/GenBank/DDBJ databases">
        <title>Genomic Encyclopedia of Type Strains, Phase IV (KMG-IV): sequencing the most valuable type-strain genomes for metagenomic binning, comparative biology and taxonomic classification.</title>
        <authorList>
            <person name="Goeker M."/>
        </authorList>
    </citation>
    <scope>NUCLEOTIDE SEQUENCE [LARGE SCALE GENOMIC DNA]</scope>
    <source>
        <strain evidence="8 9">DSM 100275</strain>
    </source>
</reference>
<keyword evidence="7" id="KW-0479">Metal-binding</keyword>
<dbReference type="GO" id="GO:0045892">
    <property type="term" value="P:negative regulation of DNA-templated transcription"/>
    <property type="evidence" value="ECO:0007669"/>
    <property type="project" value="TreeGrafter"/>
</dbReference>
<organism evidence="8 9">
    <name type="scientific">Inmirania thermothiophila</name>
    <dbReference type="NCBI Taxonomy" id="1750597"/>
    <lineage>
        <taxon>Bacteria</taxon>
        <taxon>Pseudomonadati</taxon>
        <taxon>Pseudomonadota</taxon>
        <taxon>Gammaproteobacteria</taxon>
        <taxon>Chromatiales</taxon>
        <taxon>Ectothiorhodospiraceae</taxon>
        <taxon>Inmirania</taxon>
    </lineage>
</organism>
<dbReference type="EMBL" id="RJVI01000002">
    <property type="protein sequence ID" value="ROR31986.1"/>
    <property type="molecule type" value="Genomic_DNA"/>
</dbReference>
<keyword evidence="2" id="KW-0678">Repressor</keyword>
<evidence type="ECO:0000256" key="3">
    <source>
        <dbReference type="ARBA" id="ARBA00022833"/>
    </source>
</evidence>
<keyword evidence="6" id="KW-0804">Transcription</keyword>
<dbReference type="GO" id="GO:1900376">
    <property type="term" value="P:regulation of secondary metabolite biosynthetic process"/>
    <property type="evidence" value="ECO:0007669"/>
    <property type="project" value="TreeGrafter"/>
</dbReference>
<evidence type="ECO:0000313" key="9">
    <source>
        <dbReference type="Proteomes" id="UP000276634"/>
    </source>
</evidence>
<dbReference type="RefSeq" id="WP_123400970.1">
    <property type="nucleotide sequence ID" value="NZ_RJVI01000002.1"/>
</dbReference>
<name>A0A3N1XZE9_9GAMM</name>
<protein>
    <submittedName>
        <fullName evidence="8">Fur family zinc uptake transcriptional regulator</fullName>
    </submittedName>
</protein>
<feature type="binding site" evidence="7">
    <location>
        <position position="107"/>
    </location>
    <ligand>
        <name>Zn(2+)</name>
        <dbReference type="ChEBI" id="CHEBI:29105"/>
    </ligand>
</feature>
<feature type="binding site" evidence="7">
    <location>
        <position position="147"/>
    </location>
    <ligand>
        <name>Zn(2+)</name>
        <dbReference type="ChEBI" id="CHEBI:29105"/>
    </ligand>
</feature>
<evidence type="ECO:0000256" key="7">
    <source>
        <dbReference type="PIRSR" id="PIRSR602481-1"/>
    </source>
</evidence>
<gene>
    <name evidence="8" type="ORF">EDC57_1168</name>
</gene>